<evidence type="ECO:0000313" key="2">
    <source>
        <dbReference type="Proteomes" id="UP001177670"/>
    </source>
</evidence>
<proteinExistence type="predicted"/>
<evidence type="ECO:0000313" key="1">
    <source>
        <dbReference type="EMBL" id="KAK1119810.1"/>
    </source>
</evidence>
<dbReference type="EMBL" id="JAHYIQ010000034">
    <property type="protein sequence ID" value="KAK1119810.1"/>
    <property type="molecule type" value="Genomic_DNA"/>
</dbReference>
<dbReference type="AlphaFoldDB" id="A0AA40FIR9"/>
<organism evidence="1 2">
    <name type="scientific">Melipona bicolor</name>
    <dbReference type="NCBI Taxonomy" id="60889"/>
    <lineage>
        <taxon>Eukaryota</taxon>
        <taxon>Metazoa</taxon>
        <taxon>Ecdysozoa</taxon>
        <taxon>Arthropoda</taxon>
        <taxon>Hexapoda</taxon>
        <taxon>Insecta</taxon>
        <taxon>Pterygota</taxon>
        <taxon>Neoptera</taxon>
        <taxon>Endopterygota</taxon>
        <taxon>Hymenoptera</taxon>
        <taxon>Apocrita</taxon>
        <taxon>Aculeata</taxon>
        <taxon>Apoidea</taxon>
        <taxon>Anthophila</taxon>
        <taxon>Apidae</taxon>
        <taxon>Melipona</taxon>
    </lineage>
</organism>
<keyword evidence="2" id="KW-1185">Reference proteome</keyword>
<sequence length="69" mass="7659">MKGYGYFGIFGVVIFKNDTFQTEVLLYGTSCDKNVKDELSRGNGYAVTVHEEGEGVKCQELETPETLTT</sequence>
<gene>
    <name evidence="1" type="ORF">K0M31_012888</name>
</gene>
<protein>
    <submittedName>
        <fullName evidence="1">Uncharacterized protein</fullName>
    </submittedName>
</protein>
<reference evidence="1" key="1">
    <citation type="submission" date="2021-10" db="EMBL/GenBank/DDBJ databases">
        <title>Melipona bicolor Genome sequencing and assembly.</title>
        <authorList>
            <person name="Araujo N.S."/>
            <person name="Arias M.C."/>
        </authorList>
    </citation>
    <scope>NUCLEOTIDE SEQUENCE</scope>
    <source>
        <strain evidence="1">USP_2M_L1-L4_2017</strain>
        <tissue evidence="1">Whole body</tissue>
    </source>
</reference>
<accession>A0AA40FIR9</accession>
<name>A0AA40FIR9_9HYME</name>
<dbReference type="Proteomes" id="UP001177670">
    <property type="component" value="Unassembled WGS sequence"/>
</dbReference>
<comment type="caution">
    <text evidence="1">The sequence shown here is derived from an EMBL/GenBank/DDBJ whole genome shotgun (WGS) entry which is preliminary data.</text>
</comment>